<dbReference type="SMART" id="SM00347">
    <property type="entry name" value="HTH_MARR"/>
    <property type="match status" value="1"/>
</dbReference>
<dbReference type="InterPro" id="IPR036390">
    <property type="entry name" value="WH_DNA-bd_sf"/>
</dbReference>
<dbReference type="Gene3D" id="1.10.10.10">
    <property type="entry name" value="Winged helix-like DNA-binding domain superfamily/Winged helix DNA-binding domain"/>
    <property type="match status" value="1"/>
</dbReference>
<dbReference type="EMBL" id="AAEW02000004">
    <property type="protein sequence ID" value="EAT16518.1"/>
    <property type="molecule type" value="Genomic_DNA"/>
</dbReference>
<dbReference type="PANTHER" id="PTHR33164:SF101">
    <property type="entry name" value="TRANSCRIPTIONAL REPRESSOR MPRA"/>
    <property type="match status" value="1"/>
</dbReference>
<accession>Q1K2C1</accession>
<protein>
    <submittedName>
        <fullName evidence="2">Transcriptional regulator, MarR family</fullName>
    </submittedName>
</protein>
<comment type="caution">
    <text evidence="2">The sequence shown here is derived from an EMBL/GenBank/DDBJ whole genome shotgun (WGS) entry which is preliminary data.</text>
</comment>
<evidence type="ECO:0000313" key="3">
    <source>
        <dbReference type="Proteomes" id="UP000005695"/>
    </source>
</evidence>
<dbReference type="PRINTS" id="PR00598">
    <property type="entry name" value="HTHMARR"/>
</dbReference>
<evidence type="ECO:0000313" key="2">
    <source>
        <dbReference type="EMBL" id="EAT16518.1"/>
    </source>
</evidence>
<dbReference type="OrthoDB" id="9799747at2"/>
<dbReference type="GO" id="GO:0003700">
    <property type="term" value="F:DNA-binding transcription factor activity"/>
    <property type="evidence" value="ECO:0007669"/>
    <property type="project" value="InterPro"/>
</dbReference>
<dbReference type="InterPro" id="IPR036388">
    <property type="entry name" value="WH-like_DNA-bd_sf"/>
</dbReference>
<dbReference type="PROSITE" id="PS50995">
    <property type="entry name" value="HTH_MARR_2"/>
    <property type="match status" value="1"/>
</dbReference>
<dbReference type="Proteomes" id="UP000005695">
    <property type="component" value="Unassembled WGS sequence"/>
</dbReference>
<dbReference type="AlphaFoldDB" id="Q1K2C1"/>
<reference evidence="2" key="1">
    <citation type="submission" date="2006-05" db="EMBL/GenBank/DDBJ databases">
        <title>Annotation of the draft genome assembly of Desulfuromonas acetoxidans DSM 684.</title>
        <authorList>
            <consortium name="US DOE Joint Genome Institute (JGI-ORNL)"/>
            <person name="Larimer F."/>
            <person name="Land M."/>
            <person name="Hauser L."/>
        </authorList>
    </citation>
    <scope>NUCLEOTIDE SEQUENCE [LARGE SCALE GENOMIC DNA]</scope>
    <source>
        <strain evidence="2">DSM 684</strain>
    </source>
</reference>
<dbReference type="PANTHER" id="PTHR33164">
    <property type="entry name" value="TRANSCRIPTIONAL REGULATOR, MARR FAMILY"/>
    <property type="match status" value="1"/>
</dbReference>
<reference evidence="2" key="2">
    <citation type="submission" date="2006-05" db="EMBL/GenBank/DDBJ databases">
        <title>Sequencing of the draft genome and assembly of Desulfuromonas acetoxidans DSM 684.</title>
        <authorList>
            <consortium name="US DOE Joint Genome Institute (JGI-PGF)"/>
            <person name="Copeland A."/>
            <person name="Lucas S."/>
            <person name="Lapidus A."/>
            <person name="Barry K."/>
            <person name="Detter J.C."/>
            <person name="Glavina del Rio T."/>
            <person name="Hammon N."/>
            <person name="Israni S."/>
            <person name="Dalin E."/>
            <person name="Tice H."/>
            <person name="Bruce D."/>
            <person name="Pitluck S."/>
            <person name="Richardson P."/>
        </authorList>
    </citation>
    <scope>NUCLEOTIDE SEQUENCE [LARGE SCALE GENOMIC DNA]</scope>
    <source>
        <strain evidence="2">DSM 684</strain>
    </source>
</reference>
<sequence length="155" mass="17678">MPTAYHGTEQEQRALNTLIKMLRAAESVSTFLQSGRVSAGLSISQFGVLETLYHLGPMCQRDLGRKILKSSGNITTVIDNLEKRQLVERRRLETDRRYFQVHLTEKGRTLIAQVFPEHVERIVERFSVLSADEQEQLAMLCKKFGMASTEKDPEP</sequence>
<dbReference type="GO" id="GO:0006950">
    <property type="term" value="P:response to stress"/>
    <property type="evidence" value="ECO:0007669"/>
    <property type="project" value="TreeGrafter"/>
</dbReference>
<feature type="domain" description="HTH marR-type" evidence="1">
    <location>
        <begin position="11"/>
        <end position="146"/>
    </location>
</feature>
<keyword evidence="3" id="KW-1185">Reference proteome</keyword>
<evidence type="ECO:0000259" key="1">
    <source>
        <dbReference type="PROSITE" id="PS50995"/>
    </source>
</evidence>
<gene>
    <name evidence="2" type="ORF">Dace_2613</name>
</gene>
<organism evidence="2 3">
    <name type="scientific">Desulfuromonas acetoxidans (strain DSM 684 / 11070)</name>
    <dbReference type="NCBI Taxonomy" id="281689"/>
    <lineage>
        <taxon>Bacteria</taxon>
        <taxon>Pseudomonadati</taxon>
        <taxon>Thermodesulfobacteriota</taxon>
        <taxon>Desulfuromonadia</taxon>
        <taxon>Desulfuromonadales</taxon>
        <taxon>Desulfuromonadaceae</taxon>
        <taxon>Desulfuromonas</taxon>
    </lineage>
</organism>
<dbReference type="SUPFAM" id="SSF46785">
    <property type="entry name" value="Winged helix' DNA-binding domain"/>
    <property type="match status" value="1"/>
</dbReference>
<proteinExistence type="predicted"/>
<dbReference type="InterPro" id="IPR039422">
    <property type="entry name" value="MarR/SlyA-like"/>
</dbReference>
<dbReference type="RefSeq" id="WP_005998498.1">
    <property type="nucleotide sequence ID" value="NZ_AAEW02000004.1"/>
</dbReference>
<dbReference type="InterPro" id="IPR000835">
    <property type="entry name" value="HTH_MarR-typ"/>
</dbReference>
<dbReference type="Pfam" id="PF01047">
    <property type="entry name" value="MarR"/>
    <property type="match status" value="1"/>
</dbReference>
<name>Q1K2C1_DESA6</name>